<comment type="caution">
    <text evidence="1">The sequence shown here is derived from an EMBL/GenBank/DDBJ whole genome shotgun (WGS) entry which is preliminary data.</text>
</comment>
<sequence length="89" mass="9838">ARKIAVFGLIRLPTLLHKLNEKHADAVFTYINSYEIDSDDHPNTGFTYTRESCCEVASGSVPCASLSVPCSNRSDHVYWDGEDDCPISS</sequence>
<name>A0ACC4AJV6_POPAL</name>
<dbReference type="EMBL" id="RCHU02000018">
    <property type="protein sequence ID" value="KAL3566462.1"/>
    <property type="molecule type" value="Genomic_DNA"/>
</dbReference>
<keyword evidence="2" id="KW-1185">Reference proteome</keyword>
<dbReference type="Proteomes" id="UP000309997">
    <property type="component" value="Unassembled WGS sequence"/>
</dbReference>
<feature type="non-terminal residue" evidence="1">
    <location>
        <position position="1"/>
    </location>
</feature>
<evidence type="ECO:0000313" key="1">
    <source>
        <dbReference type="EMBL" id="KAL3566462.1"/>
    </source>
</evidence>
<reference evidence="1 2" key="1">
    <citation type="journal article" date="2024" name="Plant Biotechnol. J.">
        <title>Genome and CRISPR/Cas9 system of a widespread forest tree (Populus alba) in the world.</title>
        <authorList>
            <person name="Liu Y.J."/>
            <person name="Jiang P.F."/>
            <person name="Han X.M."/>
            <person name="Li X.Y."/>
            <person name="Wang H.M."/>
            <person name="Wang Y.J."/>
            <person name="Wang X.X."/>
            <person name="Zeng Q.Y."/>
        </authorList>
    </citation>
    <scope>NUCLEOTIDE SEQUENCE [LARGE SCALE GENOMIC DNA]</scope>
    <source>
        <strain evidence="2">cv. PAL-ZL1</strain>
    </source>
</reference>
<protein>
    <submittedName>
        <fullName evidence="1">Uncharacterized protein</fullName>
    </submittedName>
</protein>
<gene>
    <name evidence="1" type="ORF">D5086_031877</name>
</gene>
<organism evidence="1 2">
    <name type="scientific">Populus alba</name>
    <name type="common">White poplar</name>
    <dbReference type="NCBI Taxonomy" id="43335"/>
    <lineage>
        <taxon>Eukaryota</taxon>
        <taxon>Viridiplantae</taxon>
        <taxon>Streptophyta</taxon>
        <taxon>Embryophyta</taxon>
        <taxon>Tracheophyta</taxon>
        <taxon>Spermatophyta</taxon>
        <taxon>Magnoliopsida</taxon>
        <taxon>eudicotyledons</taxon>
        <taxon>Gunneridae</taxon>
        <taxon>Pentapetalae</taxon>
        <taxon>rosids</taxon>
        <taxon>fabids</taxon>
        <taxon>Malpighiales</taxon>
        <taxon>Salicaceae</taxon>
        <taxon>Saliceae</taxon>
        <taxon>Populus</taxon>
    </lineage>
</organism>
<evidence type="ECO:0000313" key="2">
    <source>
        <dbReference type="Proteomes" id="UP000309997"/>
    </source>
</evidence>
<accession>A0ACC4AJV6</accession>
<proteinExistence type="predicted"/>